<protein>
    <submittedName>
        <fullName evidence="1">21391_t:CDS:1</fullName>
    </submittedName>
</protein>
<comment type="caution">
    <text evidence="1">The sequence shown here is derived from an EMBL/GenBank/DDBJ whole genome shotgun (WGS) entry which is preliminary data.</text>
</comment>
<evidence type="ECO:0000313" key="1">
    <source>
        <dbReference type="EMBL" id="CAG8578112.1"/>
    </source>
</evidence>
<name>A0A9N9G1I2_9GLOM</name>
<proteinExistence type="predicted"/>
<dbReference type="EMBL" id="CAJVPY010002997">
    <property type="protein sequence ID" value="CAG8578112.1"/>
    <property type="molecule type" value="Genomic_DNA"/>
</dbReference>
<reference evidence="1" key="1">
    <citation type="submission" date="2021-06" db="EMBL/GenBank/DDBJ databases">
        <authorList>
            <person name="Kallberg Y."/>
            <person name="Tangrot J."/>
            <person name="Rosling A."/>
        </authorList>
    </citation>
    <scope>NUCLEOTIDE SEQUENCE</scope>
    <source>
        <strain evidence="1">MA453B</strain>
    </source>
</reference>
<accession>A0A9N9G1I2</accession>
<dbReference type="Proteomes" id="UP000789405">
    <property type="component" value="Unassembled WGS sequence"/>
</dbReference>
<sequence length="85" mass="9595">MSLPSTSTDDAKREQAIMVYNLDWSSTSLGPMDLWEPTIKTAMSHIFIINFTKITPLLKLIALGKPMRDVWSKPLCDTVIAQLEE</sequence>
<dbReference type="AlphaFoldDB" id="A0A9N9G1I2"/>
<dbReference type="OrthoDB" id="2465010at2759"/>
<gene>
    <name evidence="1" type="ORF">DERYTH_LOCUS6546</name>
</gene>
<evidence type="ECO:0000313" key="2">
    <source>
        <dbReference type="Proteomes" id="UP000789405"/>
    </source>
</evidence>
<keyword evidence="2" id="KW-1185">Reference proteome</keyword>
<organism evidence="1 2">
    <name type="scientific">Dentiscutata erythropus</name>
    <dbReference type="NCBI Taxonomy" id="1348616"/>
    <lineage>
        <taxon>Eukaryota</taxon>
        <taxon>Fungi</taxon>
        <taxon>Fungi incertae sedis</taxon>
        <taxon>Mucoromycota</taxon>
        <taxon>Glomeromycotina</taxon>
        <taxon>Glomeromycetes</taxon>
        <taxon>Diversisporales</taxon>
        <taxon>Gigasporaceae</taxon>
        <taxon>Dentiscutata</taxon>
    </lineage>
</organism>